<dbReference type="AlphaFoldDB" id="A0A8H6IKN9"/>
<evidence type="ECO:0000313" key="2">
    <source>
        <dbReference type="EMBL" id="KAF6765766.1"/>
    </source>
</evidence>
<keyword evidence="3" id="KW-1185">Reference proteome</keyword>
<dbReference type="Proteomes" id="UP000521943">
    <property type="component" value="Unassembled WGS sequence"/>
</dbReference>
<evidence type="ECO:0000256" key="1">
    <source>
        <dbReference type="SAM" id="MobiDB-lite"/>
    </source>
</evidence>
<feature type="region of interest" description="Disordered" evidence="1">
    <location>
        <begin position="72"/>
        <end position="91"/>
    </location>
</feature>
<sequence>MSQSGIPATSRCRYPMRLMIPLLERQPVFLRRRVNKTVVAEPSAGDWSEEEVVEPSSPRPETPWRIVQFAEDRDTEKKTASTSAGSKRIASSSTSVINGARVIKPLPKRIGQRQSARITDRVEAELITATCTITASSSTVEVELGGPSVEGRMRYLRESTHCRLIDGARRKVYCTLCECEVHLKAKKEMCVEKWIDHVMSSGHGRRMVAEWEKEEGNIVRMSIGKGKGKALGLVFGFDIVFSSALTTGFSQSVSRVAS</sequence>
<name>A0A8H6IKN9_9AGAR</name>
<feature type="compositionally biased region" description="Polar residues" evidence="1">
    <location>
        <begin position="80"/>
        <end position="91"/>
    </location>
</feature>
<organism evidence="2 3">
    <name type="scientific">Ephemerocybe angulata</name>
    <dbReference type="NCBI Taxonomy" id="980116"/>
    <lineage>
        <taxon>Eukaryota</taxon>
        <taxon>Fungi</taxon>
        <taxon>Dikarya</taxon>
        <taxon>Basidiomycota</taxon>
        <taxon>Agaricomycotina</taxon>
        <taxon>Agaricomycetes</taxon>
        <taxon>Agaricomycetidae</taxon>
        <taxon>Agaricales</taxon>
        <taxon>Agaricineae</taxon>
        <taxon>Psathyrellaceae</taxon>
        <taxon>Ephemerocybe</taxon>
    </lineage>
</organism>
<protein>
    <submittedName>
        <fullName evidence="2">Uncharacterized protein</fullName>
    </submittedName>
</protein>
<accession>A0A8H6IKN9</accession>
<reference evidence="2 3" key="1">
    <citation type="submission" date="2020-07" db="EMBL/GenBank/DDBJ databases">
        <title>Comparative genomics of pyrophilous fungi reveals a link between fire events and developmental genes.</title>
        <authorList>
            <consortium name="DOE Joint Genome Institute"/>
            <person name="Steindorff A.S."/>
            <person name="Carver A."/>
            <person name="Calhoun S."/>
            <person name="Stillman K."/>
            <person name="Liu H."/>
            <person name="Lipzen A."/>
            <person name="Pangilinan J."/>
            <person name="Labutti K."/>
            <person name="Bruns T.D."/>
            <person name="Grigoriev I.V."/>
        </authorList>
    </citation>
    <scope>NUCLEOTIDE SEQUENCE [LARGE SCALE GENOMIC DNA]</scope>
    <source>
        <strain evidence="2 3">CBS 144469</strain>
    </source>
</reference>
<evidence type="ECO:0000313" key="3">
    <source>
        <dbReference type="Proteomes" id="UP000521943"/>
    </source>
</evidence>
<gene>
    <name evidence="2" type="ORF">DFP72DRAFT_839587</name>
</gene>
<dbReference type="EMBL" id="JACGCI010000002">
    <property type="protein sequence ID" value="KAF6765766.1"/>
    <property type="molecule type" value="Genomic_DNA"/>
</dbReference>
<comment type="caution">
    <text evidence="2">The sequence shown here is derived from an EMBL/GenBank/DDBJ whole genome shotgun (WGS) entry which is preliminary data.</text>
</comment>
<proteinExistence type="predicted"/>